<dbReference type="InterPro" id="IPR032816">
    <property type="entry name" value="VTT_dom"/>
</dbReference>
<evidence type="ECO:0000256" key="7">
    <source>
        <dbReference type="SAM" id="Phobius"/>
    </source>
</evidence>
<dbReference type="Pfam" id="PF09335">
    <property type="entry name" value="VTT_dom"/>
    <property type="match status" value="1"/>
</dbReference>
<feature type="compositionally biased region" description="Basic residues" evidence="6">
    <location>
        <begin position="352"/>
        <end position="361"/>
    </location>
</feature>
<dbReference type="OrthoDB" id="3364966at2759"/>
<feature type="transmembrane region" description="Helical" evidence="7">
    <location>
        <begin position="74"/>
        <end position="94"/>
    </location>
</feature>
<reference evidence="9 10" key="1">
    <citation type="submission" date="2015-04" db="EMBL/GenBank/DDBJ databases">
        <title>Complete genome sequence of Schizopora paradoxa KUC8140, a cosmopolitan wood degrader in East Asia.</title>
        <authorList>
            <consortium name="DOE Joint Genome Institute"/>
            <person name="Min B."/>
            <person name="Park H."/>
            <person name="Jang Y."/>
            <person name="Kim J.-J."/>
            <person name="Kim K.H."/>
            <person name="Pangilinan J."/>
            <person name="Lipzen A."/>
            <person name="Riley R."/>
            <person name="Grigoriev I.V."/>
            <person name="Spatafora J.W."/>
            <person name="Choi I.-G."/>
        </authorList>
    </citation>
    <scope>NUCLEOTIDE SEQUENCE [LARGE SCALE GENOMIC DNA]</scope>
    <source>
        <strain evidence="9 10">KUC8140</strain>
    </source>
</reference>
<feature type="region of interest" description="Disordered" evidence="6">
    <location>
        <begin position="316"/>
        <end position="361"/>
    </location>
</feature>
<dbReference type="PANTHER" id="PTHR43220">
    <property type="match status" value="1"/>
</dbReference>
<dbReference type="GO" id="GO:0016020">
    <property type="term" value="C:membrane"/>
    <property type="evidence" value="ECO:0007669"/>
    <property type="project" value="UniProtKB-SubCell"/>
</dbReference>
<feature type="transmembrane region" description="Helical" evidence="7">
    <location>
        <begin position="106"/>
        <end position="125"/>
    </location>
</feature>
<dbReference type="PANTHER" id="PTHR43220:SF21">
    <property type="entry name" value="TRANSMEMBRANE PROTEIN 41A"/>
    <property type="match status" value="1"/>
</dbReference>
<feature type="compositionally biased region" description="Basic and acidic residues" evidence="6">
    <location>
        <begin position="330"/>
        <end position="339"/>
    </location>
</feature>
<comment type="subcellular location">
    <subcellularLocation>
        <location evidence="1">Membrane</location>
        <topology evidence="1">Multi-pass membrane protein</topology>
    </subcellularLocation>
</comment>
<gene>
    <name evidence="9" type="ORF">SCHPADRAFT_820383</name>
</gene>
<evidence type="ECO:0000313" key="9">
    <source>
        <dbReference type="EMBL" id="KLO18026.1"/>
    </source>
</evidence>
<evidence type="ECO:0000256" key="5">
    <source>
        <dbReference type="ARBA" id="ARBA00023136"/>
    </source>
</evidence>
<dbReference type="InterPro" id="IPR045014">
    <property type="entry name" value="TM41A/B"/>
</dbReference>
<sequence>MSSFPSVRRPELRRRRLFSTDTLIPKVHAPLLLVIIAFPVSTAFALYCLSTLPIPAAWPRTLSDLAQIGRALNVYAQAGPLEMLHILTVLSVSAIWKHAWSVPGSVLWNVLAGALFHPLVATLVMTSLTTIGSTCATLLSMPLAPFLIRFFPKPIELTKAALEGRSSATPSESNKSEAKLDSMAFLRPTNLTASSNPAWVRLSVLRLVGVVPWSALNIACGVTGVSLRDCIAGTFIGTLPWTAVTCQLGDILHTVGVTSAAVDGSAMGSQTISSVLASPKIIFQLVFLSVLSLAPVLGRDWLRRFISPSTQETSKVTVESVETEEEEFSEKDMGTRISDEESDGAEYEKSYKRGRKHQRRQRWKWNRISMSIPRWSVLQLQEERRSPRI</sequence>
<evidence type="ECO:0000313" key="10">
    <source>
        <dbReference type="Proteomes" id="UP000053477"/>
    </source>
</evidence>
<dbReference type="STRING" id="27342.A0A0H2SLS9"/>
<keyword evidence="3" id="KW-0732">Signal</keyword>
<feature type="domain" description="VTT" evidence="8">
    <location>
        <begin position="102"/>
        <end position="250"/>
    </location>
</feature>
<keyword evidence="4 7" id="KW-1133">Transmembrane helix</keyword>
<keyword evidence="2 7" id="KW-0812">Transmembrane</keyword>
<evidence type="ECO:0000256" key="4">
    <source>
        <dbReference type="ARBA" id="ARBA00022989"/>
    </source>
</evidence>
<organism evidence="9 10">
    <name type="scientific">Schizopora paradoxa</name>
    <dbReference type="NCBI Taxonomy" id="27342"/>
    <lineage>
        <taxon>Eukaryota</taxon>
        <taxon>Fungi</taxon>
        <taxon>Dikarya</taxon>
        <taxon>Basidiomycota</taxon>
        <taxon>Agaricomycotina</taxon>
        <taxon>Agaricomycetes</taxon>
        <taxon>Hymenochaetales</taxon>
        <taxon>Schizoporaceae</taxon>
        <taxon>Schizopora</taxon>
    </lineage>
</organism>
<evidence type="ECO:0000256" key="2">
    <source>
        <dbReference type="ARBA" id="ARBA00022692"/>
    </source>
</evidence>
<protein>
    <recommendedName>
        <fullName evidence="8">VTT domain-containing protein</fullName>
    </recommendedName>
</protein>
<dbReference type="EMBL" id="KQ085898">
    <property type="protein sequence ID" value="KLO18026.1"/>
    <property type="molecule type" value="Genomic_DNA"/>
</dbReference>
<dbReference type="Proteomes" id="UP000053477">
    <property type="component" value="Unassembled WGS sequence"/>
</dbReference>
<proteinExistence type="predicted"/>
<keyword evidence="5 7" id="KW-0472">Membrane</keyword>
<name>A0A0H2SLS9_9AGAM</name>
<evidence type="ECO:0000256" key="3">
    <source>
        <dbReference type="ARBA" id="ARBA00022729"/>
    </source>
</evidence>
<feature type="transmembrane region" description="Helical" evidence="7">
    <location>
        <begin position="31"/>
        <end position="54"/>
    </location>
</feature>
<accession>A0A0H2SLS9</accession>
<dbReference type="AlphaFoldDB" id="A0A0H2SLS9"/>
<evidence type="ECO:0000259" key="8">
    <source>
        <dbReference type="Pfam" id="PF09335"/>
    </source>
</evidence>
<keyword evidence="10" id="KW-1185">Reference proteome</keyword>
<dbReference type="InParanoid" id="A0A0H2SLS9"/>
<evidence type="ECO:0000256" key="6">
    <source>
        <dbReference type="SAM" id="MobiDB-lite"/>
    </source>
</evidence>
<evidence type="ECO:0000256" key="1">
    <source>
        <dbReference type="ARBA" id="ARBA00004141"/>
    </source>
</evidence>